<feature type="compositionally biased region" description="Low complexity" evidence="17">
    <location>
        <begin position="316"/>
        <end position="335"/>
    </location>
</feature>
<dbReference type="Pfam" id="PF19259">
    <property type="entry name" value="Ty3_capsid"/>
    <property type="match status" value="1"/>
</dbReference>
<dbReference type="Pfam" id="PF00385">
    <property type="entry name" value="Chromo"/>
    <property type="match status" value="1"/>
</dbReference>
<dbReference type="InterPro" id="IPR050951">
    <property type="entry name" value="Retrovirus_Pol_polyprotein"/>
</dbReference>
<dbReference type="Pfam" id="PF17921">
    <property type="entry name" value="Integrase_H2C2"/>
    <property type="match status" value="1"/>
</dbReference>
<dbReference type="InterPro" id="IPR056924">
    <property type="entry name" value="SH3_Tf2-1"/>
</dbReference>
<dbReference type="GO" id="GO:0015074">
    <property type="term" value="P:DNA integration"/>
    <property type="evidence" value="ECO:0007669"/>
    <property type="project" value="UniProtKB-KW"/>
</dbReference>
<dbReference type="InterPro" id="IPR012337">
    <property type="entry name" value="RNaseH-like_sf"/>
</dbReference>
<dbReference type="Gene3D" id="2.40.70.10">
    <property type="entry name" value="Acid Proteases"/>
    <property type="match status" value="1"/>
</dbReference>
<evidence type="ECO:0000256" key="1">
    <source>
        <dbReference type="ARBA" id="ARBA00022670"/>
    </source>
</evidence>
<keyword evidence="3" id="KW-0548">Nucleotidyltransferase</keyword>
<dbReference type="GO" id="GO:0003677">
    <property type="term" value="F:DNA binding"/>
    <property type="evidence" value="ECO:0007669"/>
    <property type="project" value="UniProtKB-KW"/>
</dbReference>
<dbReference type="GO" id="GO:0046872">
    <property type="term" value="F:metal ion binding"/>
    <property type="evidence" value="ECO:0007669"/>
    <property type="project" value="UniProtKB-KW"/>
</dbReference>
<dbReference type="Gene3D" id="3.10.10.10">
    <property type="entry name" value="HIV Type 1 Reverse Transcriptase, subunit A, domain 1"/>
    <property type="match status" value="1"/>
</dbReference>
<dbReference type="Gene3D" id="1.10.340.70">
    <property type="match status" value="1"/>
</dbReference>
<dbReference type="InterPro" id="IPR043502">
    <property type="entry name" value="DNA/RNA_pol_sf"/>
</dbReference>
<dbReference type="SUPFAM" id="SSF54160">
    <property type="entry name" value="Chromo domain-like"/>
    <property type="match status" value="1"/>
</dbReference>
<evidence type="ECO:0000256" key="10">
    <source>
        <dbReference type="ARBA" id="ARBA00022908"/>
    </source>
</evidence>
<keyword evidence="9" id="KW-0460">Magnesium</keyword>
<feature type="coiled-coil region" evidence="16">
    <location>
        <begin position="5"/>
        <end position="39"/>
    </location>
</feature>
<evidence type="ECO:0000256" key="16">
    <source>
        <dbReference type="SAM" id="Coils"/>
    </source>
</evidence>
<evidence type="ECO:0000256" key="7">
    <source>
        <dbReference type="ARBA" id="ARBA00022759"/>
    </source>
</evidence>
<dbReference type="GO" id="GO:0004190">
    <property type="term" value="F:aspartic-type endopeptidase activity"/>
    <property type="evidence" value="ECO:0007669"/>
    <property type="project" value="UniProtKB-KW"/>
</dbReference>
<dbReference type="FunFam" id="1.10.340.70:FF:000001">
    <property type="entry name" value="Retrovirus-related Pol polyprotein from transposon gypsy-like Protein"/>
    <property type="match status" value="1"/>
</dbReference>
<dbReference type="PROSITE" id="PS00018">
    <property type="entry name" value="EF_HAND_1"/>
    <property type="match status" value="1"/>
</dbReference>
<dbReference type="GO" id="GO:0003887">
    <property type="term" value="F:DNA-directed DNA polymerase activity"/>
    <property type="evidence" value="ECO:0007669"/>
    <property type="project" value="UniProtKB-KW"/>
</dbReference>
<dbReference type="InterPro" id="IPR000477">
    <property type="entry name" value="RT_dom"/>
</dbReference>
<dbReference type="Pfam" id="PF24626">
    <property type="entry name" value="SH3_Tf2-1"/>
    <property type="match status" value="1"/>
</dbReference>
<dbReference type="SUPFAM" id="SSF56672">
    <property type="entry name" value="DNA/RNA polymerases"/>
    <property type="match status" value="1"/>
</dbReference>
<accession>A0AA38TLR0</accession>
<evidence type="ECO:0000256" key="14">
    <source>
        <dbReference type="ARBA" id="ARBA00023172"/>
    </source>
</evidence>
<dbReference type="InterPro" id="IPR016197">
    <property type="entry name" value="Chromo-like_dom_sf"/>
</dbReference>
<evidence type="ECO:0000256" key="13">
    <source>
        <dbReference type="ARBA" id="ARBA00023125"/>
    </source>
</evidence>
<dbReference type="InterPro" id="IPR043128">
    <property type="entry name" value="Rev_trsase/Diguanyl_cyclase"/>
</dbReference>
<dbReference type="Gene3D" id="3.30.420.10">
    <property type="entry name" value="Ribonuclease H-like superfamily/Ribonuclease H"/>
    <property type="match status" value="1"/>
</dbReference>
<feature type="domain" description="Chromo" evidence="18">
    <location>
        <begin position="1487"/>
        <end position="1535"/>
    </location>
</feature>
<proteinExistence type="predicted"/>
<evidence type="ECO:0000313" key="21">
    <source>
        <dbReference type="EMBL" id="KAJ9562359.1"/>
    </source>
</evidence>
<evidence type="ECO:0000256" key="12">
    <source>
        <dbReference type="ARBA" id="ARBA00022932"/>
    </source>
</evidence>
<dbReference type="Proteomes" id="UP001172457">
    <property type="component" value="Chromosome 2"/>
</dbReference>
<keyword evidence="4" id="KW-0540">Nuclease</keyword>
<evidence type="ECO:0008006" key="23">
    <source>
        <dbReference type="Google" id="ProtNLM"/>
    </source>
</evidence>
<evidence type="ECO:0000256" key="3">
    <source>
        <dbReference type="ARBA" id="ARBA00022695"/>
    </source>
</evidence>
<dbReference type="GO" id="GO:0004519">
    <property type="term" value="F:endonuclease activity"/>
    <property type="evidence" value="ECO:0007669"/>
    <property type="project" value="UniProtKB-KW"/>
</dbReference>
<dbReference type="SUPFAM" id="SSF51395">
    <property type="entry name" value="FMN-linked oxidoreductases"/>
    <property type="match status" value="1"/>
</dbReference>
<evidence type="ECO:0000259" key="20">
    <source>
        <dbReference type="PROSITE" id="PS50994"/>
    </source>
</evidence>
<dbReference type="InterPro" id="IPR013785">
    <property type="entry name" value="Aldolase_TIM"/>
</dbReference>
<name>A0AA38TLR0_9ASTR</name>
<dbReference type="InterPro" id="IPR036397">
    <property type="entry name" value="RNaseH_sf"/>
</dbReference>
<dbReference type="InterPro" id="IPR041588">
    <property type="entry name" value="Integrase_H2C2"/>
</dbReference>
<keyword evidence="13" id="KW-0238">DNA-binding</keyword>
<evidence type="ECO:0000256" key="17">
    <source>
        <dbReference type="SAM" id="MobiDB-lite"/>
    </source>
</evidence>
<keyword evidence="8" id="KW-0378">Hydrolase</keyword>
<evidence type="ECO:0000259" key="19">
    <source>
        <dbReference type="PROSITE" id="PS50878"/>
    </source>
</evidence>
<evidence type="ECO:0000256" key="6">
    <source>
        <dbReference type="ARBA" id="ARBA00022750"/>
    </source>
</evidence>
<comment type="caution">
    <text evidence="21">The sequence shown here is derived from an EMBL/GenBank/DDBJ whole genome shotgun (WGS) entry which is preliminary data.</text>
</comment>
<dbReference type="CDD" id="cd02801">
    <property type="entry name" value="DUS_like_FMN"/>
    <property type="match status" value="1"/>
</dbReference>
<gene>
    <name evidence="21" type="ORF">OSB04_007519</name>
</gene>
<dbReference type="InterPro" id="IPR023780">
    <property type="entry name" value="Chromo_domain"/>
</dbReference>
<dbReference type="PANTHER" id="PTHR37984:SF5">
    <property type="entry name" value="PROTEIN NYNRIN-LIKE"/>
    <property type="match status" value="1"/>
</dbReference>
<evidence type="ECO:0000256" key="5">
    <source>
        <dbReference type="ARBA" id="ARBA00022723"/>
    </source>
</evidence>
<feature type="domain" description="Integrase catalytic" evidence="20">
    <location>
        <begin position="1181"/>
        <end position="1343"/>
    </location>
</feature>
<feature type="region of interest" description="Disordered" evidence="17">
    <location>
        <begin position="269"/>
        <end position="347"/>
    </location>
</feature>
<dbReference type="Pfam" id="PF00078">
    <property type="entry name" value="RVT_1"/>
    <property type="match status" value="1"/>
</dbReference>
<dbReference type="InterPro" id="IPR041577">
    <property type="entry name" value="RT_RNaseH_2"/>
</dbReference>
<dbReference type="InterPro" id="IPR001584">
    <property type="entry name" value="Integrase_cat-core"/>
</dbReference>
<dbReference type="FunFam" id="3.10.10.10:FF:000007">
    <property type="entry name" value="Retrovirus-related Pol polyprotein from transposon 17.6-like Protein"/>
    <property type="match status" value="1"/>
</dbReference>
<keyword evidence="22" id="KW-1185">Reference proteome</keyword>
<dbReference type="GO" id="GO:0006508">
    <property type="term" value="P:proteolysis"/>
    <property type="evidence" value="ECO:0007669"/>
    <property type="project" value="UniProtKB-KW"/>
</dbReference>
<keyword evidence="16" id="KW-0175">Coiled coil</keyword>
<dbReference type="InterPro" id="IPR021109">
    <property type="entry name" value="Peptidase_aspartic_dom_sf"/>
</dbReference>
<dbReference type="CDD" id="cd01647">
    <property type="entry name" value="RT_LTR"/>
    <property type="match status" value="1"/>
</dbReference>
<keyword evidence="14" id="KW-0233">DNA recombination</keyword>
<dbReference type="Gene3D" id="2.40.50.40">
    <property type="match status" value="1"/>
</dbReference>
<dbReference type="Gene3D" id="3.30.70.270">
    <property type="match status" value="2"/>
</dbReference>
<evidence type="ECO:0000256" key="2">
    <source>
        <dbReference type="ARBA" id="ARBA00022679"/>
    </source>
</evidence>
<keyword evidence="1" id="KW-0645">Protease</keyword>
<dbReference type="Pfam" id="PF08284">
    <property type="entry name" value="RVP_2"/>
    <property type="match status" value="1"/>
</dbReference>
<dbReference type="InterPro" id="IPR045358">
    <property type="entry name" value="Ty3_capsid"/>
</dbReference>
<dbReference type="CDD" id="cd00303">
    <property type="entry name" value="retropepsin_like"/>
    <property type="match status" value="1"/>
</dbReference>
<dbReference type="PROSITE" id="PS50013">
    <property type="entry name" value="CHROMO_2"/>
    <property type="match status" value="1"/>
</dbReference>
<keyword evidence="15" id="KW-0511">Multifunctional enzyme</keyword>
<keyword evidence="2" id="KW-0808">Transferase</keyword>
<dbReference type="Pfam" id="PF01207">
    <property type="entry name" value="Dus"/>
    <property type="match status" value="1"/>
</dbReference>
<dbReference type="PROSITE" id="PS50878">
    <property type="entry name" value="RT_POL"/>
    <property type="match status" value="1"/>
</dbReference>
<dbReference type="CDD" id="cd09274">
    <property type="entry name" value="RNase_HI_RT_Ty3"/>
    <property type="match status" value="1"/>
</dbReference>
<dbReference type="GO" id="GO:0003964">
    <property type="term" value="F:RNA-directed DNA polymerase activity"/>
    <property type="evidence" value="ECO:0007669"/>
    <property type="project" value="UniProtKB-KW"/>
</dbReference>
<dbReference type="FunFam" id="3.30.420.10:FF:000032">
    <property type="entry name" value="Retrovirus-related Pol polyprotein from transposon 297-like Protein"/>
    <property type="match status" value="1"/>
</dbReference>
<dbReference type="PANTHER" id="PTHR37984">
    <property type="entry name" value="PROTEIN CBG26694"/>
    <property type="match status" value="1"/>
</dbReference>
<dbReference type="GO" id="GO:0006310">
    <property type="term" value="P:DNA recombination"/>
    <property type="evidence" value="ECO:0007669"/>
    <property type="project" value="UniProtKB-KW"/>
</dbReference>
<evidence type="ECO:0000259" key="18">
    <source>
        <dbReference type="PROSITE" id="PS50013"/>
    </source>
</evidence>
<keyword evidence="11" id="KW-0695">RNA-directed DNA polymerase</keyword>
<keyword evidence="5" id="KW-0479">Metal-binding</keyword>
<dbReference type="InterPro" id="IPR035587">
    <property type="entry name" value="DUS-like_FMN-bd"/>
</dbReference>
<dbReference type="SUPFAM" id="SSF50630">
    <property type="entry name" value="Acid proteases"/>
    <property type="match status" value="1"/>
</dbReference>
<evidence type="ECO:0000256" key="4">
    <source>
        <dbReference type="ARBA" id="ARBA00022722"/>
    </source>
</evidence>
<feature type="compositionally biased region" description="Basic and acidic residues" evidence="17">
    <location>
        <begin position="1550"/>
        <end position="1559"/>
    </location>
</feature>
<reference evidence="21" key="1">
    <citation type="submission" date="2023-03" db="EMBL/GenBank/DDBJ databases">
        <title>Chromosome-scale reference genome and RAD-based genetic map of yellow starthistle (Centaurea solstitialis) reveal putative structural variation and QTLs associated with invader traits.</title>
        <authorList>
            <person name="Reatini B."/>
            <person name="Cang F.A."/>
            <person name="Jiang Q."/>
            <person name="Mckibben M.T.W."/>
            <person name="Barker M.S."/>
            <person name="Rieseberg L.H."/>
            <person name="Dlugosch K.M."/>
        </authorList>
    </citation>
    <scope>NUCLEOTIDE SEQUENCE</scope>
    <source>
        <strain evidence="21">CAN-66</strain>
        <tissue evidence="21">Leaf</tissue>
    </source>
</reference>
<organism evidence="21 22">
    <name type="scientific">Centaurea solstitialis</name>
    <name type="common">yellow star-thistle</name>
    <dbReference type="NCBI Taxonomy" id="347529"/>
    <lineage>
        <taxon>Eukaryota</taxon>
        <taxon>Viridiplantae</taxon>
        <taxon>Streptophyta</taxon>
        <taxon>Embryophyta</taxon>
        <taxon>Tracheophyta</taxon>
        <taxon>Spermatophyta</taxon>
        <taxon>Magnoliopsida</taxon>
        <taxon>eudicotyledons</taxon>
        <taxon>Gunneridae</taxon>
        <taxon>Pentapetalae</taxon>
        <taxon>asterids</taxon>
        <taxon>campanulids</taxon>
        <taxon>Asterales</taxon>
        <taxon>Asteraceae</taxon>
        <taxon>Carduoideae</taxon>
        <taxon>Cardueae</taxon>
        <taxon>Centaureinae</taxon>
        <taxon>Centaurea</taxon>
    </lineage>
</organism>
<evidence type="ECO:0000313" key="22">
    <source>
        <dbReference type="Proteomes" id="UP001172457"/>
    </source>
</evidence>
<feature type="region of interest" description="Disordered" evidence="17">
    <location>
        <begin position="1539"/>
        <end position="1559"/>
    </location>
</feature>
<evidence type="ECO:0000256" key="15">
    <source>
        <dbReference type="ARBA" id="ARBA00023268"/>
    </source>
</evidence>
<keyword evidence="12" id="KW-0239">DNA-directed DNA polymerase</keyword>
<keyword evidence="10" id="KW-0229">DNA integration</keyword>
<dbReference type="SUPFAM" id="SSF53098">
    <property type="entry name" value="Ribonuclease H-like"/>
    <property type="match status" value="1"/>
</dbReference>
<dbReference type="EMBL" id="JARYMX010000002">
    <property type="protein sequence ID" value="KAJ9562359.1"/>
    <property type="molecule type" value="Genomic_DNA"/>
</dbReference>
<dbReference type="Gene3D" id="3.20.20.70">
    <property type="entry name" value="Aldolase class I"/>
    <property type="match status" value="1"/>
</dbReference>
<dbReference type="InterPro" id="IPR000953">
    <property type="entry name" value="Chromo/chromo_shadow_dom"/>
</dbReference>
<keyword evidence="6" id="KW-0064">Aspartyl protease</keyword>
<evidence type="ECO:0000256" key="8">
    <source>
        <dbReference type="ARBA" id="ARBA00022801"/>
    </source>
</evidence>
<dbReference type="Pfam" id="PF17919">
    <property type="entry name" value="RT_RNaseH_2"/>
    <property type="match status" value="1"/>
</dbReference>
<keyword evidence="7" id="KW-0255">Endonuclease</keyword>
<evidence type="ECO:0000256" key="11">
    <source>
        <dbReference type="ARBA" id="ARBA00022918"/>
    </source>
</evidence>
<evidence type="ECO:0000256" key="9">
    <source>
        <dbReference type="ARBA" id="ARBA00022842"/>
    </source>
</evidence>
<dbReference type="PROSITE" id="PS50994">
    <property type="entry name" value="INTEGRASE"/>
    <property type="match status" value="1"/>
</dbReference>
<protein>
    <recommendedName>
        <fullName evidence="23">Reverse transcriptase</fullName>
    </recommendedName>
</protein>
<dbReference type="InterPro" id="IPR018247">
    <property type="entry name" value="EF_Hand_1_Ca_BS"/>
</dbReference>
<sequence length="1804" mass="204601">MPTVTRSEQTRLDAHEEQIHQLQSDVTEIKAAIKSIQSDQGEQAEFRKFVMNWVKHQDKRVEDEGEGSGVLEKEGDSGWFSHQRNSLRDKESDRFTTDPLPWATKKVKLPEFSGFDPQGWISKAELYFEIHGVAPSLRIRLAQLSMIGVAQHWFTIVKDVYDHLTWDQFTRELLQRFSGLEIQNPYEQLATIQQVDSIHDYIDDFEYLLSLVPKLPESQALGYFVAGLRDEVKCWVRLHRPKSRLDAMYLAKDVEEMLRPSSLSVTQSRFRYQGGGNGSTGFRSDVRPPTMGRAEFKPNPGQGMVDKGPSFRLESTRSSSISRSPSVSSAASSPVGNRSRGFRSLTRTEWEERRKKGLCFRCGQVFGPTHKCPEGKMRVLLLADDESVDDEGAIRSMESIEEPLMGDDDSIPTGLCTVLESPGTLASSNSGGNTLKFEGAISEIPIVILVDSGATHNFISRKLATALGLASQLFSGINIKLGDGHKVFVNHRCLALNVLIGGCEFVLDALLFDMGHLDVVLGIEWLRTLGDVVHNWDRQTMQFMFKGKSVILQGLSDSQVVQASLHLWLSLNGSRYPWKAGLLSMEMAMKDDELTTVQEADLQFLFDKFSGIFKDPSGLPPARSHDHGIVLVSPNSPICVRPYRYPHVQKAEIEKQVQELLSLGMIRPSKSAFASPVILVRKKDQTWRMCVDYRALNKATVPDKFPIPVVEELIDELKGAKFFTKLDLKSGYNQIRMQPDSIEKTAFRTHDGHYEYLVMPFGLTNAPATFQSIMNDIFRPHLRKFVVVFFDDILIYSPSWQQHVVDLNTTLQILVAHQFVVNRKKCSFGKKSIEYLGHIINENGVAMDPNKVSAIEGWPIPQNLKGLRGFLGLTGYYRKFVHHYGSIAKPLTDLTRKNAFGWNSEAQMAFDALKKAMTSAPVLALPDFSVPFVVQCDASGRGIGAVLMQQHKPISYFSKALSEQNLAKSAYEREIMALVLAVQHWRSYLLGTRFIVYTDQKSLKFLLQQRITNPGQQNWVAKLLGYQFEILYKPGRENRVADALSRRAEDGGLSALVSKPVWVQGAQLIEEARRDPTIQSIVHDWQNDPKSHPGYTVHHGILYYKDRLVIPRTSKLIPALLKEFHTSLTGGHSGFYRTYRRLAATLYWPGMTAMVQAFVKACDICQRYKTSSTAPNGLLQPLEIPNAIWEQLSMDFIGGLPKSKGYDTLLVVVDRLSKYSHFILIKHPFTAKSIAEVFVREVVRHHGIPKSIVSDRDPVFLSHFWQELFRLQGTKLNMSSAYHPESDGQTEVINRCLEMYLRCFAIDQPRSWALWVPWAEFWYNSTFHSSTGRSPFEVVYGRKPPTVIQFIPGEIRVEAVGQELRDRDEALRQLKMHLSHAQSLMKEQADKKRRDINFRIGEWVYVKLKPYRQMTVARRIHQKLAARFFGPFKITERIGSVAYKLDLPPGSRVHPVFHVSLLKKAVLSDEVTQILPPELELNDADLLFPEEICATRTILKEGKSVLQWLIRWKGQTVEEATWEEAVTIKNQFPDISLEDKTLNEGGSNDTKYEPKVGELPKPKCPQRIAKRGNYGAFLMDKLPLVKSLVEKLARNLNVPVSCKIRVFPDLQDTLNYAKMLEDAGCALLAVHGRTRDQKDGKKIRADWQAIRAVKNALRIPVIANGNIRHMDDVKNCLDETGADGVLSAETLLENPALFAGFRTVDWVSDGEDANRDGKLDQADLVVEYLKLCEKYPVPWRMIRAHVHKMLGEWFRIHPHVRDDFNAQHILSFEFLYGMVDRLRELGVSRPLYVNNTCFESGSAN</sequence>
<feature type="domain" description="Reverse transcriptase" evidence="19">
    <location>
        <begin position="661"/>
        <end position="840"/>
    </location>
</feature>
<dbReference type="FunFam" id="3.30.70.270:FF:000020">
    <property type="entry name" value="Transposon Tf2-6 polyprotein-like Protein"/>
    <property type="match status" value="1"/>
</dbReference>